<evidence type="ECO:0000313" key="1">
    <source>
        <dbReference type="EMBL" id="MDX6806973.1"/>
    </source>
</evidence>
<dbReference type="RefSeq" id="WP_319845097.1">
    <property type="nucleotide sequence ID" value="NZ_JAXAFJ010000008.1"/>
</dbReference>
<dbReference type="Pfam" id="PF11154">
    <property type="entry name" value="DUF2934"/>
    <property type="match status" value="1"/>
</dbReference>
<dbReference type="InterPro" id="IPR021327">
    <property type="entry name" value="DUF2934"/>
</dbReference>
<evidence type="ECO:0000313" key="2">
    <source>
        <dbReference type="Proteomes" id="UP001274321"/>
    </source>
</evidence>
<sequence>MDKEELIRLRAFEIWIREGMPEGREREHWLQARREIEGMFESEDDGPAPGSRFRNG</sequence>
<reference evidence="1 2" key="1">
    <citation type="submission" date="2023-11" db="EMBL/GenBank/DDBJ databases">
        <authorList>
            <person name="Bao R."/>
        </authorList>
    </citation>
    <scope>NUCLEOTIDE SEQUENCE [LARGE SCALE GENOMIC DNA]</scope>
    <source>
        <strain evidence="1 2">PJ23</strain>
    </source>
</reference>
<gene>
    <name evidence="1" type="ORF">SCD90_12945</name>
</gene>
<keyword evidence="2" id="KW-1185">Reference proteome</keyword>
<name>A0ABU4RS44_9HYPH</name>
<accession>A0ABU4RS44</accession>
<comment type="caution">
    <text evidence="1">The sequence shown here is derived from an EMBL/GenBank/DDBJ whole genome shotgun (WGS) entry which is preliminary data.</text>
</comment>
<proteinExistence type="predicted"/>
<organism evidence="1 2">
    <name type="scientific">Terrihabitans rhizophilus</name>
    <dbReference type="NCBI Taxonomy" id="3092662"/>
    <lineage>
        <taxon>Bacteria</taxon>
        <taxon>Pseudomonadati</taxon>
        <taxon>Pseudomonadota</taxon>
        <taxon>Alphaproteobacteria</taxon>
        <taxon>Hyphomicrobiales</taxon>
        <taxon>Terrihabitans</taxon>
    </lineage>
</organism>
<dbReference type="EMBL" id="JAXAFJ010000008">
    <property type="protein sequence ID" value="MDX6806973.1"/>
    <property type="molecule type" value="Genomic_DNA"/>
</dbReference>
<dbReference type="Proteomes" id="UP001274321">
    <property type="component" value="Unassembled WGS sequence"/>
</dbReference>
<protein>
    <submittedName>
        <fullName evidence="1">DUF2934 domain-containing protein</fullName>
    </submittedName>
</protein>